<comment type="caution">
    <text evidence="2">The sequence shown here is derived from an EMBL/GenBank/DDBJ whole genome shotgun (WGS) entry which is preliminary data.</text>
</comment>
<name>A0A395XUK2_BIFLN</name>
<accession>A0A395XUK2</accession>
<dbReference type="GO" id="GO:0032259">
    <property type="term" value="P:methylation"/>
    <property type="evidence" value="ECO:0007669"/>
    <property type="project" value="UniProtKB-KW"/>
</dbReference>
<dbReference type="Pfam" id="PF20467">
    <property type="entry name" value="MmeI_C"/>
    <property type="match status" value="1"/>
</dbReference>
<dbReference type="AlphaFoldDB" id="A0A395XUK2"/>
<organism evidence="2 3">
    <name type="scientific">Bifidobacterium longum</name>
    <dbReference type="NCBI Taxonomy" id="216816"/>
    <lineage>
        <taxon>Bacteria</taxon>
        <taxon>Bacillati</taxon>
        <taxon>Actinomycetota</taxon>
        <taxon>Actinomycetes</taxon>
        <taxon>Bifidobacteriales</taxon>
        <taxon>Bifidobacteriaceae</taxon>
        <taxon>Bifidobacterium</taxon>
    </lineage>
</organism>
<sequence>NLPLPALDDDTRAALIEAGKNVLAARANHPGQSLADLYDPDYMPTDLRAAHRELDKIADVAFGADRRLGDDDDARLKILFDSYARMTAERG</sequence>
<dbReference type="InterPro" id="IPR046818">
    <property type="entry name" value="MmeI_C"/>
</dbReference>
<feature type="domain" description="MmeI-like C-terminal" evidence="1">
    <location>
        <begin position="9"/>
        <end position="88"/>
    </location>
</feature>
<dbReference type="Proteomes" id="UP000265775">
    <property type="component" value="Unassembled WGS sequence"/>
</dbReference>
<dbReference type="GO" id="GO:0008168">
    <property type="term" value="F:methyltransferase activity"/>
    <property type="evidence" value="ECO:0007669"/>
    <property type="project" value="UniProtKB-KW"/>
</dbReference>
<dbReference type="EMBL" id="QSAR01000034">
    <property type="protein sequence ID" value="RGW62509.1"/>
    <property type="molecule type" value="Genomic_DNA"/>
</dbReference>
<evidence type="ECO:0000259" key="1">
    <source>
        <dbReference type="Pfam" id="PF20467"/>
    </source>
</evidence>
<gene>
    <name evidence="2" type="ORF">DWV59_12440</name>
</gene>
<evidence type="ECO:0000313" key="2">
    <source>
        <dbReference type="EMBL" id="RGW62509.1"/>
    </source>
</evidence>
<keyword evidence="2" id="KW-0808">Transferase</keyword>
<feature type="non-terminal residue" evidence="2">
    <location>
        <position position="1"/>
    </location>
</feature>
<keyword evidence="2" id="KW-0489">Methyltransferase</keyword>
<evidence type="ECO:0000313" key="3">
    <source>
        <dbReference type="Proteomes" id="UP000265775"/>
    </source>
</evidence>
<protein>
    <submittedName>
        <fullName evidence="2">Methyltransferase</fullName>
    </submittedName>
</protein>
<dbReference type="RefSeq" id="WP_117781993.1">
    <property type="nucleotide sequence ID" value="NZ_QSAR01000034.1"/>
</dbReference>
<reference evidence="2 3" key="1">
    <citation type="submission" date="2018-08" db="EMBL/GenBank/DDBJ databases">
        <title>A genome reference for cultivated species of the human gut microbiota.</title>
        <authorList>
            <person name="Zou Y."/>
            <person name="Xue W."/>
            <person name="Luo G."/>
        </authorList>
    </citation>
    <scope>NUCLEOTIDE SEQUENCE [LARGE SCALE GENOMIC DNA]</scope>
    <source>
        <strain evidence="2 3">AF11-12</strain>
    </source>
</reference>
<proteinExistence type="predicted"/>